<evidence type="ECO:0000256" key="5">
    <source>
        <dbReference type="SAM" id="Coils"/>
    </source>
</evidence>
<keyword evidence="4" id="KW-0862">Zinc</keyword>
<dbReference type="OrthoDB" id="9527063at2759"/>
<keyword evidence="3" id="KW-0863">Zinc-finger</keyword>
<keyword evidence="8" id="KW-1185">Reference proteome</keyword>
<reference evidence="9" key="1">
    <citation type="submission" date="2025-08" db="UniProtKB">
        <authorList>
            <consortium name="RefSeq"/>
        </authorList>
    </citation>
    <scope>IDENTIFICATION</scope>
    <source>
        <tissue evidence="9">Spleen</tissue>
    </source>
</reference>
<dbReference type="RefSeq" id="XP_006862937.1">
    <property type="nucleotide sequence ID" value="XM_006862875.1"/>
</dbReference>
<accession>A0A9B0WPY3</accession>
<dbReference type="PANTHER" id="PTHR23111:SF28">
    <property type="entry name" value="TESTIS-EXPRESSED PROTEIN 13D"/>
    <property type="match status" value="1"/>
</dbReference>
<dbReference type="InterPro" id="IPR049367">
    <property type="entry name" value="TX13C/D_rpt"/>
</dbReference>
<dbReference type="Pfam" id="PF15186">
    <property type="entry name" value="TEX13"/>
    <property type="match status" value="1"/>
</dbReference>
<feature type="compositionally biased region" description="Basic and acidic residues" evidence="6">
    <location>
        <begin position="310"/>
        <end position="322"/>
    </location>
</feature>
<evidence type="ECO:0000313" key="8">
    <source>
        <dbReference type="Proteomes" id="UP000504623"/>
    </source>
</evidence>
<evidence type="ECO:0000313" key="9">
    <source>
        <dbReference type="RefSeq" id="XP_006862937.1"/>
    </source>
</evidence>
<dbReference type="InterPro" id="IPR001876">
    <property type="entry name" value="Znf_RanBP2"/>
</dbReference>
<evidence type="ECO:0000259" key="7">
    <source>
        <dbReference type="PROSITE" id="PS01358"/>
    </source>
</evidence>
<gene>
    <name evidence="9" type="primary">LOC102822696</name>
</gene>
<sequence length="556" mass="61227">MAIDLGDQGNGFRHNDVIRFINSEVYNNGGGPDFYLALRSRPWNEVEDRLQAILTNPQMPRSLKRASTWSALALSVRLGAQQREQQMRRIGRLQEQMEQRQTASWALSSELQQLRDEHEEVNKQLHSTQAALKQTLKECDILHERLIQAQSSIQDDPLPQDAASGDHAEQQGAAAWPRNEENQGEVMAMGTQMAAPASLLYVPTQPACWTQHMQPHLAMPMAMPMQMPMPQPHPFQHHALFPVGYPYSTPVPLATVGAAAAVPLQMPPAGLHSVAQWGAVGSQKMAPLWDQSSYSQEQGLGNPQGTASLEDNKCHNREETPEKCQGATPVEDGKNLNQENAPMGDTKSHSQEEEDPEKPQGMDSLGDSKIPNKQDNSEQPQGKTPMGDSKSPSQEEDPKEPQCTGPLGDNKIPSQKGASKMPQATASIKESQSLSQEEDEEKPQRMDPLGGPTIPSQKDNLEKPGEVASRGDSHSCDVRGSPKKQKPQGQKAKPPNGKKASESQQWEKPARGSSTAIWKCQSCGGKNFSWRMACYKCKEVYRTDDSRDLDPGQAPH</sequence>
<dbReference type="PROSITE" id="PS01358">
    <property type="entry name" value="ZF_RANBP2_1"/>
    <property type="match status" value="1"/>
</dbReference>
<feature type="coiled-coil region" evidence="5">
    <location>
        <begin position="104"/>
        <end position="138"/>
    </location>
</feature>
<feature type="domain" description="RanBP2-type" evidence="7">
    <location>
        <begin position="518"/>
        <end position="537"/>
    </location>
</feature>
<feature type="compositionally biased region" description="Polar residues" evidence="6">
    <location>
        <begin position="294"/>
        <end position="309"/>
    </location>
</feature>
<dbReference type="InterPro" id="IPR028193">
    <property type="entry name" value="TEX13A-D_N"/>
</dbReference>
<dbReference type="AlphaFoldDB" id="A0A9B0WPY3"/>
<dbReference type="Pfam" id="PF20868">
    <property type="entry name" value="TX13_rpt"/>
    <property type="match status" value="1"/>
</dbReference>
<protein>
    <submittedName>
        <fullName evidence="9">Uncharacterized protein LOC102822696</fullName>
    </submittedName>
</protein>
<keyword evidence="5" id="KW-0175">Coiled coil</keyword>
<evidence type="ECO:0000256" key="1">
    <source>
        <dbReference type="ARBA" id="ARBA00008287"/>
    </source>
</evidence>
<feature type="compositionally biased region" description="Polar residues" evidence="6">
    <location>
        <begin position="412"/>
        <end position="429"/>
    </location>
</feature>
<evidence type="ECO:0000256" key="3">
    <source>
        <dbReference type="ARBA" id="ARBA00022771"/>
    </source>
</evidence>
<dbReference type="PANTHER" id="PTHR23111">
    <property type="entry name" value="ZINC FINGER PROTEIN"/>
    <property type="match status" value="1"/>
</dbReference>
<evidence type="ECO:0000256" key="2">
    <source>
        <dbReference type="ARBA" id="ARBA00022723"/>
    </source>
</evidence>
<evidence type="ECO:0000256" key="4">
    <source>
        <dbReference type="ARBA" id="ARBA00022833"/>
    </source>
</evidence>
<feature type="compositionally biased region" description="Polar residues" evidence="6">
    <location>
        <begin position="502"/>
        <end position="516"/>
    </location>
</feature>
<evidence type="ECO:0000256" key="6">
    <source>
        <dbReference type="SAM" id="MobiDB-lite"/>
    </source>
</evidence>
<name>A0A9B0WPY3_CHRAS</name>
<keyword evidence="2" id="KW-0479">Metal-binding</keyword>
<feature type="region of interest" description="Disordered" evidence="6">
    <location>
        <begin position="294"/>
        <end position="517"/>
    </location>
</feature>
<feature type="compositionally biased region" description="Basic and acidic residues" evidence="6">
    <location>
        <begin position="459"/>
        <end position="477"/>
    </location>
</feature>
<proteinExistence type="inferred from homology"/>
<dbReference type="GO" id="GO:0003729">
    <property type="term" value="F:mRNA binding"/>
    <property type="evidence" value="ECO:0007669"/>
    <property type="project" value="TreeGrafter"/>
</dbReference>
<dbReference type="GO" id="GO:0008270">
    <property type="term" value="F:zinc ion binding"/>
    <property type="evidence" value="ECO:0007669"/>
    <property type="project" value="UniProtKB-KW"/>
</dbReference>
<feature type="compositionally biased region" description="Low complexity" evidence="6">
    <location>
        <begin position="487"/>
        <end position="498"/>
    </location>
</feature>
<dbReference type="Proteomes" id="UP000504623">
    <property type="component" value="Unplaced"/>
</dbReference>
<organism evidence="8 9">
    <name type="scientific">Chrysochloris asiatica</name>
    <name type="common">Cape golden mole</name>
    <dbReference type="NCBI Taxonomy" id="185453"/>
    <lineage>
        <taxon>Eukaryota</taxon>
        <taxon>Metazoa</taxon>
        <taxon>Chordata</taxon>
        <taxon>Craniata</taxon>
        <taxon>Vertebrata</taxon>
        <taxon>Euteleostomi</taxon>
        <taxon>Mammalia</taxon>
        <taxon>Eutheria</taxon>
        <taxon>Afrotheria</taxon>
        <taxon>Chrysochloridae</taxon>
        <taxon>Chrysochlorinae</taxon>
        <taxon>Chrysochloris</taxon>
    </lineage>
</organism>
<feature type="region of interest" description="Disordered" evidence="6">
    <location>
        <begin position="155"/>
        <end position="179"/>
    </location>
</feature>
<comment type="similarity">
    <text evidence="1">Belongs to the TEX13 family.</text>
</comment>
<dbReference type="GeneID" id="102822696"/>